<sequence length="91" mass="10516">MSNAALQRRRAELPARFHIVAHWLQTHQRSPELLSFHDIEAQATVSLKGGSDTLSCTLQAFVYFMIRHLESWQRARDEIKLVQVQGGCRDR</sequence>
<dbReference type="SUPFAM" id="SSF48264">
    <property type="entry name" value="Cytochrome P450"/>
    <property type="match status" value="1"/>
</dbReference>
<evidence type="ECO:0000313" key="2">
    <source>
        <dbReference type="Proteomes" id="UP000294003"/>
    </source>
</evidence>
<dbReference type="Gene3D" id="1.10.630.10">
    <property type="entry name" value="Cytochrome P450"/>
    <property type="match status" value="1"/>
</dbReference>
<dbReference type="InterPro" id="IPR001128">
    <property type="entry name" value="Cyt_P450"/>
</dbReference>
<accession>A0ABY0H4Z9</accession>
<proteinExistence type="predicted"/>
<reference evidence="1 2" key="1">
    <citation type="submission" date="2018-06" db="EMBL/GenBank/DDBJ databases">
        <title>Complete Genomes of Monosporascus.</title>
        <authorList>
            <person name="Robinson A.J."/>
            <person name="Natvig D.O."/>
        </authorList>
    </citation>
    <scope>NUCLEOTIDE SEQUENCE [LARGE SCALE GENOMIC DNA]</scope>
    <source>
        <strain evidence="1 2">CBS 609.92</strain>
    </source>
</reference>
<dbReference type="Proteomes" id="UP000294003">
    <property type="component" value="Unassembled WGS sequence"/>
</dbReference>
<name>A0ABY0H4Z9_9PEZI</name>
<dbReference type="InterPro" id="IPR036396">
    <property type="entry name" value="Cyt_P450_sf"/>
</dbReference>
<comment type="caution">
    <text evidence="1">The sequence shown here is derived from an EMBL/GenBank/DDBJ whole genome shotgun (WGS) entry which is preliminary data.</text>
</comment>
<gene>
    <name evidence="1" type="ORF">DL762_007009</name>
</gene>
<evidence type="ECO:0000313" key="1">
    <source>
        <dbReference type="EMBL" id="RYO81625.1"/>
    </source>
</evidence>
<dbReference type="Pfam" id="PF00067">
    <property type="entry name" value="p450"/>
    <property type="match status" value="1"/>
</dbReference>
<keyword evidence="2" id="KW-1185">Reference proteome</keyword>
<organism evidence="1 2">
    <name type="scientific">Monosporascus cannonballus</name>
    <dbReference type="NCBI Taxonomy" id="155416"/>
    <lineage>
        <taxon>Eukaryota</taxon>
        <taxon>Fungi</taxon>
        <taxon>Dikarya</taxon>
        <taxon>Ascomycota</taxon>
        <taxon>Pezizomycotina</taxon>
        <taxon>Sordariomycetes</taxon>
        <taxon>Xylariomycetidae</taxon>
        <taxon>Xylariales</taxon>
        <taxon>Xylariales incertae sedis</taxon>
        <taxon>Monosporascus</taxon>
    </lineage>
</organism>
<dbReference type="EMBL" id="QJNS01000246">
    <property type="protein sequence ID" value="RYO81625.1"/>
    <property type="molecule type" value="Genomic_DNA"/>
</dbReference>
<protein>
    <submittedName>
        <fullName evidence="1">Uncharacterized protein</fullName>
    </submittedName>
</protein>